<protein>
    <recommendedName>
        <fullName evidence="7">NAD(P)-binding domain-containing protein</fullName>
    </recommendedName>
</protein>
<feature type="transmembrane region" description="Helical" evidence="6">
    <location>
        <begin position="494"/>
        <end position="511"/>
    </location>
</feature>
<dbReference type="InterPro" id="IPR036291">
    <property type="entry name" value="NAD(P)-bd_dom_sf"/>
</dbReference>
<dbReference type="InterPro" id="IPR016040">
    <property type="entry name" value="NAD(P)-bd_dom"/>
</dbReference>
<dbReference type="InterPro" id="IPR038330">
    <property type="entry name" value="TspO/MBR-related_sf"/>
</dbReference>
<feature type="domain" description="NAD(P)-binding" evidence="7">
    <location>
        <begin position="43"/>
        <end position="171"/>
    </location>
</feature>
<comment type="subcellular location">
    <subcellularLocation>
        <location evidence="1">Membrane</location>
        <topology evidence="1">Multi-pass membrane protein</topology>
    </subcellularLocation>
</comment>
<gene>
    <name evidence="8" type="ORF">KVA01_22220</name>
</gene>
<keyword evidence="4 6" id="KW-1133">Transmembrane helix</keyword>
<evidence type="ECO:0000259" key="7">
    <source>
        <dbReference type="Pfam" id="PF13460"/>
    </source>
</evidence>
<keyword evidence="5 6" id="KW-0472">Membrane</keyword>
<dbReference type="CDD" id="cd15904">
    <property type="entry name" value="TSPO_MBR"/>
    <property type="match status" value="1"/>
</dbReference>
<dbReference type="GO" id="GO:0016020">
    <property type="term" value="C:membrane"/>
    <property type="evidence" value="ECO:0007669"/>
    <property type="project" value="UniProtKB-SubCell"/>
</dbReference>
<dbReference type="AlphaFoldDB" id="A0A4Y4D9V2"/>
<dbReference type="Gene3D" id="3.40.50.720">
    <property type="entry name" value="NAD(P)-binding Rossmann-like Domain"/>
    <property type="match status" value="1"/>
</dbReference>
<feature type="transmembrane region" description="Helical" evidence="6">
    <location>
        <begin position="398"/>
        <end position="421"/>
    </location>
</feature>
<keyword evidence="9" id="KW-1185">Reference proteome</keyword>
<evidence type="ECO:0000256" key="6">
    <source>
        <dbReference type="SAM" id="Phobius"/>
    </source>
</evidence>
<name>A0A4Y4D9V2_KOCVA</name>
<dbReference type="STRING" id="1272.GCA_900014985_01782"/>
<evidence type="ECO:0000313" key="8">
    <source>
        <dbReference type="EMBL" id="GED00068.1"/>
    </source>
</evidence>
<dbReference type="Gene3D" id="1.20.1260.100">
    <property type="entry name" value="TspO/MBR protein"/>
    <property type="match status" value="1"/>
</dbReference>
<evidence type="ECO:0000256" key="3">
    <source>
        <dbReference type="ARBA" id="ARBA00022692"/>
    </source>
</evidence>
<dbReference type="FunFam" id="1.20.1260.100:FF:000001">
    <property type="entry name" value="translocator protein 2"/>
    <property type="match status" value="1"/>
</dbReference>
<evidence type="ECO:0000256" key="4">
    <source>
        <dbReference type="ARBA" id="ARBA00022989"/>
    </source>
</evidence>
<dbReference type="PANTHER" id="PTHR10057:SF0">
    <property type="entry name" value="TRANSLOCATOR PROTEIN"/>
    <property type="match status" value="1"/>
</dbReference>
<keyword evidence="3 6" id="KW-0812">Transmembrane</keyword>
<evidence type="ECO:0000256" key="2">
    <source>
        <dbReference type="ARBA" id="ARBA00007524"/>
    </source>
</evidence>
<proteinExistence type="inferred from homology"/>
<dbReference type="Pfam" id="PF13460">
    <property type="entry name" value="NAD_binding_10"/>
    <property type="match status" value="1"/>
</dbReference>
<dbReference type="PANTHER" id="PTHR10057">
    <property type="entry name" value="PERIPHERAL-TYPE BENZODIAZEPINE RECEPTOR"/>
    <property type="match status" value="1"/>
</dbReference>
<dbReference type="Pfam" id="PF03073">
    <property type="entry name" value="TspO_MBR"/>
    <property type="match status" value="1"/>
</dbReference>
<organism evidence="8 9">
    <name type="scientific">Kocuria varians</name>
    <name type="common">Micrococcus varians</name>
    <dbReference type="NCBI Taxonomy" id="1272"/>
    <lineage>
        <taxon>Bacteria</taxon>
        <taxon>Bacillati</taxon>
        <taxon>Actinomycetota</taxon>
        <taxon>Actinomycetes</taxon>
        <taxon>Micrococcales</taxon>
        <taxon>Micrococcaceae</taxon>
        <taxon>Kocuria</taxon>
    </lineage>
</organism>
<evidence type="ECO:0000313" key="9">
    <source>
        <dbReference type="Proteomes" id="UP000315730"/>
    </source>
</evidence>
<dbReference type="Proteomes" id="UP000315730">
    <property type="component" value="Unassembled WGS sequence"/>
</dbReference>
<accession>A0A4Y4D9V2</accession>
<dbReference type="EMBL" id="BJNW01000022">
    <property type="protein sequence ID" value="GED00068.1"/>
    <property type="molecule type" value="Genomic_DNA"/>
</dbReference>
<evidence type="ECO:0000256" key="5">
    <source>
        <dbReference type="ARBA" id="ARBA00023136"/>
    </source>
</evidence>
<comment type="similarity">
    <text evidence="2">Belongs to the TspO/BZRP family.</text>
</comment>
<feature type="transmembrane region" description="Helical" evidence="6">
    <location>
        <begin position="433"/>
        <end position="454"/>
    </location>
</feature>
<reference evidence="8 9" key="1">
    <citation type="submission" date="2019-06" db="EMBL/GenBank/DDBJ databases">
        <title>Whole genome shotgun sequence of Kocuria varians NBRC 15358.</title>
        <authorList>
            <person name="Hosoyama A."/>
            <person name="Uohara A."/>
            <person name="Ohji S."/>
            <person name="Ichikawa N."/>
        </authorList>
    </citation>
    <scope>NUCLEOTIDE SEQUENCE [LARGE SCALE GENOMIC DNA]</scope>
    <source>
        <strain evidence="8 9">NBRC 15358</strain>
    </source>
</reference>
<comment type="caution">
    <text evidence="8">The sequence shown here is derived from an EMBL/GenBank/DDBJ whole genome shotgun (WGS) entry which is preliminary data.</text>
</comment>
<dbReference type="SUPFAM" id="SSF51735">
    <property type="entry name" value="NAD(P)-binding Rossmann-fold domains"/>
    <property type="match status" value="1"/>
</dbReference>
<dbReference type="GO" id="GO:0033013">
    <property type="term" value="P:tetrapyrrole metabolic process"/>
    <property type="evidence" value="ECO:0007669"/>
    <property type="project" value="UniProtKB-ARBA"/>
</dbReference>
<sequence>MLSGLTYWQGLERFGTPAHGAGTSQEARHHIMTENAQLALVTGATGYIGGQVAQELLRRGWRVRLLSRSAEKVRGLEWGNAVVGPSESAGPGQAEVVEGDASSAEDVAEALEGVDVAWYLLHSMGDSSDFVREEVEMAETFGHAAREARVGRIVYLGGLHPQDEAVEDLSDHLRSRVEVGRALMDSGVPTAALQTGVVIGDGSSSFTMIRHLSERLPGAVAPQWVRNRIQPIAVRDVVHYLVGAADLPQDVNRTFDVGGPEAIEYAEMLDQYARAVGKGRRFMLTAPVTTASLAARWIGLVTPVSSKLARPLIGSLQHDTVMHERDLDDYIGAPEGGHTSFAEAARSAVAHVDTHRWWRVVLGTSAAVATTAVVGSVASAPDTRWYKSLRKPAFQPPAWLFPVAWTALYADIAAVGSLSIADLGEQGRTREKRAYIAALGVNLVLNAGWSVLFFDRKRLTAASVESVLLAASSADLVRRTAKVSPEKGVVLSPYAAWTGFASVLSTTIRAINPRRR</sequence>
<evidence type="ECO:0000256" key="1">
    <source>
        <dbReference type="ARBA" id="ARBA00004141"/>
    </source>
</evidence>
<dbReference type="InterPro" id="IPR004307">
    <property type="entry name" value="TspO_MBR"/>
</dbReference>